<organism evidence="1">
    <name type="scientific">marine sediment metagenome</name>
    <dbReference type="NCBI Taxonomy" id="412755"/>
    <lineage>
        <taxon>unclassified sequences</taxon>
        <taxon>metagenomes</taxon>
        <taxon>ecological metagenomes</taxon>
    </lineage>
</organism>
<comment type="caution">
    <text evidence="1">The sequence shown here is derived from an EMBL/GenBank/DDBJ whole genome shotgun (WGS) entry which is preliminary data.</text>
</comment>
<evidence type="ECO:0000313" key="1">
    <source>
        <dbReference type="EMBL" id="KKL98625.1"/>
    </source>
</evidence>
<gene>
    <name evidence="1" type="ORF">LCGC14_1822510</name>
</gene>
<accession>A0A0F9IY71</accession>
<sequence length="70" mass="8771">MYIDMYEYYKDTRDRFKHYIYNIQVELDHLLDLSQILDIQLFHSGIQIWNTVLYAEEHINHIQEWYCSKI</sequence>
<protein>
    <submittedName>
        <fullName evidence="1">Uncharacterized protein</fullName>
    </submittedName>
</protein>
<dbReference type="AlphaFoldDB" id="A0A0F9IY71"/>
<reference evidence="1" key="1">
    <citation type="journal article" date="2015" name="Nature">
        <title>Complex archaea that bridge the gap between prokaryotes and eukaryotes.</title>
        <authorList>
            <person name="Spang A."/>
            <person name="Saw J.H."/>
            <person name="Jorgensen S.L."/>
            <person name="Zaremba-Niedzwiedzka K."/>
            <person name="Martijn J."/>
            <person name="Lind A.E."/>
            <person name="van Eijk R."/>
            <person name="Schleper C."/>
            <person name="Guy L."/>
            <person name="Ettema T.J."/>
        </authorList>
    </citation>
    <scope>NUCLEOTIDE SEQUENCE</scope>
</reference>
<dbReference type="EMBL" id="LAZR01017870">
    <property type="protein sequence ID" value="KKL98625.1"/>
    <property type="molecule type" value="Genomic_DNA"/>
</dbReference>
<name>A0A0F9IY71_9ZZZZ</name>
<proteinExistence type="predicted"/>